<comment type="caution">
    <text evidence="3">The sequence shown here is derived from an EMBL/GenBank/DDBJ whole genome shotgun (WGS) entry which is preliminary data.</text>
</comment>
<feature type="active site" description="Proton donor/acceptor" evidence="1">
    <location>
        <position position="238"/>
    </location>
</feature>
<dbReference type="Gene3D" id="3.40.630.10">
    <property type="entry name" value="Zn peptidases"/>
    <property type="match status" value="1"/>
</dbReference>
<dbReference type="InterPro" id="IPR000834">
    <property type="entry name" value="Peptidase_M14"/>
</dbReference>
<accession>A0A6M0CLJ1</accession>
<dbReference type="GO" id="GO:0004181">
    <property type="term" value="F:metallocarboxypeptidase activity"/>
    <property type="evidence" value="ECO:0007669"/>
    <property type="project" value="InterPro"/>
</dbReference>
<organism evidence="3 4">
    <name type="scientific">Spongiivirga citrea</name>
    <dbReference type="NCBI Taxonomy" id="1481457"/>
    <lineage>
        <taxon>Bacteria</taxon>
        <taxon>Pseudomonadati</taxon>
        <taxon>Bacteroidota</taxon>
        <taxon>Flavobacteriia</taxon>
        <taxon>Flavobacteriales</taxon>
        <taxon>Flavobacteriaceae</taxon>
        <taxon>Spongiivirga</taxon>
    </lineage>
</organism>
<keyword evidence="4" id="KW-1185">Reference proteome</keyword>
<dbReference type="GO" id="GO:0008270">
    <property type="term" value="F:zinc ion binding"/>
    <property type="evidence" value="ECO:0007669"/>
    <property type="project" value="InterPro"/>
</dbReference>
<evidence type="ECO:0000259" key="2">
    <source>
        <dbReference type="PROSITE" id="PS52035"/>
    </source>
</evidence>
<evidence type="ECO:0000313" key="3">
    <source>
        <dbReference type="EMBL" id="NER16719.1"/>
    </source>
</evidence>
<comment type="similarity">
    <text evidence="1">Belongs to the peptidase M14 family.</text>
</comment>
<dbReference type="RefSeq" id="WP_164030150.1">
    <property type="nucleotide sequence ID" value="NZ_JAABOQ010000002.1"/>
</dbReference>
<dbReference type="Pfam" id="PF00246">
    <property type="entry name" value="Peptidase_M14"/>
    <property type="match status" value="1"/>
</dbReference>
<proteinExistence type="inferred from homology"/>
<feature type="domain" description="Peptidase M14" evidence="2">
    <location>
        <begin position="8"/>
        <end position="261"/>
    </location>
</feature>
<evidence type="ECO:0000256" key="1">
    <source>
        <dbReference type="PROSITE-ProRule" id="PRU01379"/>
    </source>
</evidence>
<name>A0A6M0CLJ1_9FLAO</name>
<dbReference type="AlphaFoldDB" id="A0A6M0CLJ1"/>
<protein>
    <submittedName>
        <fullName evidence="3">DUF2817 domain-containing protein</fullName>
    </submittedName>
</protein>
<gene>
    <name evidence="3" type="ORF">GWK10_05820</name>
</gene>
<dbReference type="SUPFAM" id="SSF53187">
    <property type="entry name" value="Zn-dependent exopeptidases"/>
    <property type="match status" value="1"/>
</dbReference>
<evidence type="ECO:0000313" key="4">
    <source>
        <dbReference type="Proteomes" id="UP000474296"/>
    </source>
</evidence>
<sequence length="382" mass="43367">MIQHFINTYQSFKEKSLFGRYITLTNIKPLVEKFDGEEVGKSVLDNPIFKLTVGTGKIKILMWSQMHGNESTTTKAVFDFLNYLKGYNKLTDEILERCTIVIIPMLNPDGAEAFTRVNANEIDLNRDAQDLSQPESLVLKAVFEEFKPDFCFNLHGQRTIFSAGNKAKSSSLSFLAPAFNENRDINDPRKAAMQIISLLNKDLQDLLPDQVGRYDDGFNDNCVGDSFQQAGASTILFEAGHIDDDYDREEIRALMTYSIFKCVHLIVNTGYETESIEDYLAIPNNEKLFYDVILRQVRVEQEGKEKSIDIAIQYREVLQNGNISFEPYVAAIDNLSAYFGHKEPKVGGMSFIQGDLRYPTLDQKAEDISLNNQLLSKLLTKK</sequence>
<dbReference type="EMBL" id="JAABOQ010000002">
    <property type="protein sequence ID" value="NER16719.1"/>
    <property type="molecule type" value="Genomic_DNA"/>
</dbReference>
<dbReference type="Proteomes" id="UP000474296">
    <property type="component" value="Unassembled WGS sequence"/>
</dbReference>
<dbReference type="PROSITE" id="PS52035">
    <property type="entry name" value="PEPTIDASE_M14"/>
    <property type="match status" value="1"/>
</dbReference>
<dbReference type="GO" id="GO:0006508">
    <property type="term" value="P:proteolysis"/>
    <property type="evidence" value="ECO:0007669"/>
    <property type="project" value="InterPro"/>
</dbReference>
<dbReference type="CDD" id="cd06239">
    <property type="entry name" value="M14-like"/>
    <property type="match status" value="1"/>
</dbReference>
<reference evidence="3 4" key="1">
    <citation type="submission" date="2020-01" db="EMBL/GenBank/DDBJ databases">
        <title>Spongiivirga citrea KCTC 32990T.</title>
        <authorList>
            <person name="Wang G."/>
        </authorList>
    </citation>
    <scope>NUCLEOTIDE SEQUENCE [LARGE SCALE GENOMIC DNA]</scope>
    <source>
        <strain evidence="3 4">KCTC 32990</strain>
    </source>
</reference>